<name>A0A5B7KAD4_PORTR</name>
<dbReference type="Proteomes" id="UP000324222">
    <property type="component" value="Unassembled WGS sequence"/>
</dbReference>
<dbReference type="AlphaFoldDB" id="A0A5B7KAD4"/>
<sequence>MANGTKKPGYISSFMSFLESQDIDDPDDPGAMADTNSASGENLGLG</sequence>
<evidence type="ECO:0000313" key="2">
    <source>
        <dbReference type="EMBL" id="MPD04080.1"/>
    </source>
</evidence>
<comment type="caution">
    <text evidence="2">The sequence shown here is derived from an EMBL/GenBank/DDBJ whole genome shotgun (WGS) entry which is preliminary data.</text>
</comment>
<keyword evidence="3" id="KW-1185">Reference proteome</keyword>
<evidence type="ECO:0000256" key="1">
    <source>
        <dbReference type="SAM" id="MobiDB-lite"/>
    </source>
</evidence>
<reference evidence="2 3" key="1">
    <citation type="submission" date="2019-05" db="EMBL/GenBank/DDBJ databases">
        <title>Another draft genome of Portunus trituberculatus and its Hox gene families provides insights of decapod evolution.</title>
        <authorList>
            <person name="Jeong J.-H."/>
            <person name="Song I."/>
            <person name="Kim S."/>
            <person name="Choi T."/>
            <person name="Kim D."/>
            <person name="Ryu S."/>
            <person name="Kim W."/>
        </authorList>
    </citation>
    <scope>NUCLEOTIDE SEQUENCE [LARGE SCALE GENOMIC DNA]</scope>
    <source>
        <tissue evidence="2">Muscle</tissue>
    </source>
</reference>
<dbReference type="OrthoDB" id="21499at2759"/>
<accession>A0A5B7KAD4</accession>
<gene>
    <name evidence="2" type="ORF">E2C01_099750</name>
</gene>
<dbReference type="EMBL" id="VSRR010139339">
    <property type="protein sequence ID" value="MPD04080.1"/>
    <property type="molecule type" value="Genomic_DNA"/>
</dbReference>
<organism evidence="2 3">
    <name type="scientific">Portunus trituberculatus</name>
    <name type="common">Swimming crab</name>
    <name type="synonym">Neptunus trituberculatus</name>
    <dbReference type="NCBI Taxonomy" id="210409"/>
    <lineage>
        <taxon>Eukaryota</taxon>
        <taxon>Metazoa</taxon>
        <taxon>Ecdysozoa</taxon>
        <taxon>Arthropoda</taxon>
        <taxon>Crustacea</taxon>
        <taxon>Multicrustacea</taxon>
        <taxon>Malacostraca</taxon>
        <taxon>Eumalacostraca</taxon>
        <taxon>Eucarida</taxon>
        <taxon>Decapoda</taxon>
        <taxon>Pleocyemata</taxon>
        <taxon>Brachyura</taxon>
        <taxon>Eubrachyura</taxon>
        <taxon>Portunoidea</taxon>
        <taxon>Portunidae</taxon>
        <taxon>Portuninae</taxon>
        <taxon>Portunus</taxon>
    </lineage>
</organism>
<protein>
    <submittedName>
        <fullName evidence="2">Uncharacterized protein</fullName>
    </submittedName>
</protein>
<proteinExistence type="predicted"/>
<evidence type="ECO:0000313" key="3">
    <source>
        <dbReference type="Proteomes" id="UP000324222"/>
    </source>
</evidence>
<feature type="region of interest" description="Disordered" evidence="1">
    <location>
        <begin position="17"/>
        <end position="46"/>
    </location>
</feature>